<feature type="compositionally biased region" description="Polar residues" evidence="2">
    <location>
        <begin position="471"/>
        <end position="487"/>
    </location>
</feature>
<dbReference type="Proteomes" id="UP000008909">
    <property type="component" value="Unassembled WGS sequence"/>
</dbReference>
<protein>
    <submittedName>
        <fullName evidence="3">Uncharacterized protein</fullName>
    </submittedName>
</protein>
<gene>
    <name evidence="3" type="ORF">CLF_108580</name>
</gene>
<sequence length="609" mass="66989">MIANRHVAAEALQGCDGLRQTSRMLVKHWEPINCDSDVVASVVVGFTDSRIHTRIVQRLPFTWNAQANKGCSAALYVLAVSLPAQGPEQDVSNNALNWVQDRPWTTVGESPVFAGSTAENLLAKRCSNKAKVSIRSPRRRRYSGKKRSSTTRALADSLQITYGHTFRHSEEGAGPMTAALLRLHPFGGHWHSNSRISSPLQKRLLDPKSPSAISPLCSKKQLRTRKPSSKPLHFSRPAKTVSQATSDCSVVLTDISLPHQPGNTLLSPLPVGSEALNDLENLRTRMNQTKNEMSALRTIQSIACPLNPDATRDPTNLEKASILIDTIASEICQHIECRHQVRIFNAPDRIPLEHTKTAILTACGMQDTICIAQLLRKSKPSMRCPIIMQFQDEKNAARLLTAQTVLSSTKKFQTLKIKAARTRVQRQLTKKLPELVAPSTSSTCADACHNVTQSCLFNPGPTPHTHDHEPSTSISGHPQMLSPTSATPKRPTADLGDKVTTQPIHETVVEDDSTDCFSRPPDLMTLRVSSPKRFLGLKHLLSKPCTITPSPEPTPQAPALHPSSTNLTIPVIPHKRICSPTKRTTQFPYNIFKPQLPLPNLSPYQAPPL</sequence>
<keyword evidence="4" id="KW-1185">Reference proteome</keyword>
<evidence type="ECO:0000256" key="2">
    <source>
        <dbReference type="SAM" id="MobiDB-lite"/>
    </source>
</evidence>
<proteinExistence type="predicted"/>
<accession>G7YRS5</accession>
<feature type="region of interest" description="Disordered" evidence="2">
    <location>
        <begin position="459"/>
        <end position="500"/>
    </location>
</feature>
<keyword evidence="1" id="KW-0175">Coiled coil</keyword>
<reference evidence="3" key="1">
    <citation type="journal article" date="2011" name="Genome Biol.">
        <title>The draft genome of the carcinogenic human liver fluke Clonorchis sinensis.</title>
        <authorList>
            <person name="Wang X."/>
            <person name="Chen W."/>
            <person name="Huang Y."/>
            <person name="Sun J."/>
            <person name="Men J."/>
            <person name="Liu H."/>
            <person name="Luo F."/>
            <person name="Guo L."/>
            <person name="Lv X."/>
            <person name="Deng C."/>
            <person name="Zhou C."/>
            <person name="Fan Y."/>
            <person name="Li X."/>
            <person name="Huang L."/>
            <person name="Hu Y."/>
            <person name="Liang C."/>
            <person name="Hu X."/>
            <person name="Xu J."/>
            <person name="Yu X."/>
        </authorList>
    </citation>
    <scope>NUCLEOTIDE SEQUENCE [LARGE SCALE GENOMIC DNA]</scope>
    <source>
        <strain evidence="3">Henan</strain>
    </source>
</reference>
<evidence type="ECO:0000256" key="1">
    <source>
        <dbReference type="SAM" id="Coils"/>
    </source>
</evidence>
<feature type="region of interest" description="Disordered" evidence="2">
    <location>
        <begin position="220"/>
        <end position="239"/>
    </location>
</feature>
<dbReference type="AlphaFoldDB" id="G7YRS5"/>
<feature type="coiled-coil region" evidence="1">
    <location>
        <begin position="272"/>
        <end position="299"/>
    </location>
</feature>
<organism evidence="3 4">
    <name type="scientific">Clonorchis sinensis</name>
    <name type="common">Chinese liver fluke</name>
    <dbReference type="NCBI Taxonomy" id="79923"/>
    <lineage>
        <taxon>Eukaryota</taxon>
        <taxon>Metazoa</taxon>
        <taxon>Spiralia</taxon>
        <taxon>Lophotrochozoa</taxon>
        <taxon>Platyhelminthes</taxon>
        <taxon>Trematoda</taxon>
        <taxon>Digenea</taxon>
        <taxon>Opisthorchiida</taxon>
        <taxon>Opisthorchiata</taxon>
        <taxon>Opisthorchiidae</taxon>
        <taxon>Clonorchis</taxon>
    </lineage>
</organism>
<name>G7YRS5_CLOSI</name>
<evidence type="ECO:0000313" key="3">
    <source>
        <dbReference type="EMBL" id="GAA55655.1"/>
    </source>
</evidence>
<reference key="2">
    <citation type="submission" date="2011-10" db="EMBL/GenBank/DDBJ databases">
        <title>The genome and transcriptome sequence of Clonorchis sinensis provide insights into the carcinogenic liver fluke.</title>
        <authorList>
            <person name="Wang X."/>
            <person name="Huang Y."/>
            <person name="Chen W."/>
            <person name="Liu H."/>
            <person name="Guo L."/>
            <person name="Chen Y."/>
            <person name="Luo F."/>
            <person name="Zhou W."/>
            <person name="Sun J."/>
            <person name="Mao Q."/>
            <person name="Liang P."/>
            <person name="Zhou C."/>
            <person name="Tian Y."/>
            <person name="Men J."/>
            <person name="Lv X."/>
            <person name="Huang L."/>
            <person name="Zhou J."/>
            <person name="Hu Y."/>
            <person name="Li R."/>
            <person name="Zhang F."/>
            <person name="Lei H."/>
            <person name="Li X."/>
            <person name="Hu X."/>
            <person name="Liang C."/>
            <person name="Xu J."/>
            <person name="Wu Z."/>
            <person name="Yu X."/>
        </authorList>
    </citation>
    <scope>NUCLEOTIDE SEQUENCE</scope>
    <source>
        <strain>Henan</strain>
    </source>
</reference>
<evidence type="ECO:0000313" key="4">
    <source>
        <dbReference type="Proteomes" id="UP000008909"/>
    </source>
</evidence>
<dbReference type="EMBL" id="DF144057">
    <property type="protein sequence ID" value="GAA55655.1"/>
    <property type="molecule type" value="Genomic_DNA"/>
</dbReference>